<dbReference type="OrthoDB" id="9757917at2"/>
<gene>
    <name evidence="1" type="ORF">DOO78_19555</name>
</gene>
<keyword evidence="2" id="KW-1185">Reference proteome</keyword>
<evidence type="ECO:0000313" key="2">
    <source>
        <dbReference type="Proteomes" id="UP000249065"/>
    </source>
</evidence>
<name>A0A327M414_9PROT</name>
<dbReference type="EMBL" id="QLIX01000019">
    <property type="protein sequence ID" value="RAI57227.1"/>
    <property type="molecule type" value="Genomic_DNA"/>
</dbReference>
<proteinExistence type="predicted"/>
<protein>
    <submittedName>
        <fullName evidence="1">Uncharacterized protein</fullName>
    </submittedName>
</protein>
<accession>A0A327M414</accession>
<dbReference type="AlphaFoldDB" id="A0A327M414"/>
<sequence length="846" mass="93176">MAEEGRRNEAERYEELAEIFPASTARPVEGDPDARPLPHGDGLIFKLETVWTRLLQTPRFLIETEYVVPQAFQEMIGLDEIVASALSNRAVAQTLTLGNARPDVIQAMAASPLGAMGKANLPVQEITASGEIVGLPEGDARVGLRVIDCKLAAEASEAHFAEIAYYCMTLAAWLRTTVDEDGRSLSERFFVRADAAVWPGRHGGSTMETMLREAQAAGREPTEAQNLAAFEVDLDYLPASVFSARVRRFFEADLRDALTPEDWKNISYHVDSRCVGCEFLGHHWNHQHENEALETDPTRLLYCKPMARAESHISRIPGITDGARRMLESQHVRTVADIAARQPGDAIFDGHGSLRGIRALAGARAQVLGTRTVTVVPGAGSTAVLPKYVDVRIHINVEFDPASGITGCFGWMVEHRGLAGNQARVAEVLNKSVDAERNALVAMLNAIQQSLTLALQQNWTWPNGTPKRPTAQVYFWDRIGYEHLRRVIGRHLSFLVGAPQLRELAWLFPPEQVIPNPDLLSLRSPVSIVSDAFRALTAADSPHFYSLLGCARLFHPARLAALPGYVRFNVSPVYEDPLTDYVPVERIHEIWQDPAEINARNLRRTARGLRPLPIPSDVRDQLRRTTEVKLRALSAVTERLTADLRGALEASAPELQDITTASSTTSGISADGLVWLAHRKLQAASEQFENDMLRALTSEQREAKFESARVRRLLLGAERTNALHDLGLSDVGGDRLVFEMAAGSRDAKLRLGMGWSLMTEAMLPLQYATVSAMLRPGSNVHAMLPPGFVADLAGVDPRHLRKRLFEVMKVNIAAVDRSRRLVAVDLDTFAHVGGVPICRLAIGLPP</sequence>
<reference evidence="2" key="1">
    <citation type="submission" date="2018-06" db="EMBL/GenBank/DDBJ databases">
        <authorList>
            <person name="Khan S.A."/>
        </authorList>
    </citation>
    <scope>NUCLEOTIDE SEQUENCE [LARGE SCALE GENOMIC DNA]</scope>
    <source>
        <strain evidence="2">DB-1506</strain>
    </source>
</reference>
<dbReference type="Proteomes" id="UP000249065">
    <property type="component" value="Unassembled WGS sequence"/>
</dbReference>
<organism evidence="1 2">
    <name type="scientific">Roseicella frigidaeris</name>
    <dbReference type="NCBI Taxonomy" id="2230885"/>
    <lineage>
        <taxon>Bacteria</taxon>
        <taxon>Pseudomonadati</taxon>
        <taxon>Pseudomonadota</taxon>
        <taxon>Alphaproteobacteria</taxon>
        <taxon>Acetobacterales</taxon>
        <taxon>Roseomonadaceae</taxon>
        <taxon>Roseicella</taxon>
    </lineage>
</organism>
<comment type="caution">
    <text evidence="1">The sequence shown here is derived from an EMBL/GenBank/DDBJ whole genome shotgun (WGS) entry which is preliminary data.</text>
</comment>
<evidence type="ECO:0000313" key="1">
    <source>
        <dbReference type="EMBL" id="RAI57227.1"/>
    </source>
</evidence>